<dbReference type="InterPro" id="IPR057566">
    <property type="entry name" value="TPR_TTI1_N"/>
</dbReference>
<feature type="region of interest" description="Disordered" evidence="1">
    <location>
        <begin position="896"/>
        <end position="919"/>
    </location>
</feature>
<feature type="domain" description="TTI1 C-terminal TPR" evidence="3">
    <location>
        <begin position="847"/>
        <end position="1111"/>
    </location>
</feature>
<dbReference type="InterPro" id="IPR057567">
    <property type="entry name" value="TPR_TTI1_C"/>
</dbReference>
<evidence type="ECO:0000313" key="5">
    <source>
        <dbReference type="Proteomes" id="UP001174909"/>
    </source>
</evidence>
<name>A0AA35U2A5_GEOBA</name>
<comment type="caution">
    <text evidence="4">The sequence shown here is derived from an EMBL/GenBank/DDBJ whole genome shotgun (WGS) entry which is preliminary data.</text>
</comment>
<feature type="compositionally biased region" description="Polar residues" evidence="1">
    <location>
        <begin position="305"/>
        <end position="315"/>
    </location>
</feature>
<dbReference type="Pfam" id="PF21547">
    <property type="entry name" value="TTI1"/>
    <property type="match status" value="1"/>
</dbReference>
<dbReference type="InterPro" id="IPR049362">
    <property type="entry name" value="TTI1_rpt"/>
</dbReference>
<dbReference type="AlphaFoldDB" id="A0AA35U2A5"/>
<dbReference type="InterPro" id="IPR052587">
    <property type="entry name" value="TELO2-interacting_protein_1"/>
</dbReference>
<reference evidence="4" key="1">
    <citation type="submission" date="2023-03" db="EMBL/GenBank/DDBJ databases">
        <authorList>
            <person name="Steffen K."/>
            <person name="Cardenas P."/>
        </authorList>
    </citation>
    <scope>NUCLEOTIDE SEQUENCE</scope>
</reference>
<feature type="domain" description="TTI1 N-terminal TPR" evidence="2">
    <location>
        <begin position="15"/>
        <end position="392"/>
    </location>
</feature>
<organism evidence="4 5">
    <name type="scientific">Geodia barretti</name>
    <name type="common">Barrett's horny sponge</name>
    <dbReference type="NCBI Taxonomy" id="519541"/>
    <lineage>
        <taxon>Eukaryota</taxon>
        <taxon>Metazoa</taxon>
        <taxon>Porifera</taxon>
        <taxon>Demospongiae</taxon>
        <taxon>Heteroscleromorpha</taxon>
        <taxon>Tetractinellida</taxon>
        <taxon>Astrophorina</taxon>
        <taxon>Geodiidae</taxon>
        <taxon>Geodia</taxon>
    </lineage>
</organism>
<evidence type="ECO:0000259" key="3">
    <source>
        <dbReference type="Pfam" id="PF24181"/>
    </source>
</evidence>
<protein>
    <submittedName>
        <fullName evidence="4">TELO2-interacting protein 1 homolog</fullName>
    </submittedName>
</protein>
<dbReference type="PANTHER" id="PTHR18460:SF3">
    <property type="entry name" value="TELO2-INTERACTING PROTEIN 1 HOMOLOG"/>
    <property type="match status" value="1"/>
</dbReference>
<dbReference type="SUPFAM" id="SSF48371">
    <property type="entry name" value="ARM repeat"/>
    <property type="match status" value="1"/>
</dbReference>
<evidence type="ECO:0000313" key="4">
    <source>
        <dbReference type="EMBL" id="CAI8058069.1"/>
    </source>
</evidence>
<dbReference type="Pfam" id="PF24173">
    <property type="entry name" value="TPR_TTI1_N"/>
    <property type="match status" value="1"/>
</dbReference>
<dbReference type="InterPro" id="IPR016024">
    <property type="entry name" value="ARM-type_fold"/>
</dbReference>
<keyword evidence="5" id="KW-1185">Reference proteome</keyword>
<evidence type="ECO:0000259" key="2">
    <source>
        <dbReference type="Pfam" id="PF24173"/>
    </source>
</evidence>
<sequence length="1159" mass="126031">MSAEVAADEAARKLFLQLKPSCVEVLRSCSAESLGRLDEALRRLPPRIPPPLMEYVLFPLRTWLRRLGGSDRVLLEHLLCSLSLLLSRAAPGQLSLSWDVFQELFAFLSMLLDGQMSQAAGLGAPSEERTLQALRCLKSLFLSATESSVSQLYQNVPAVGHCVSVLLAALGSCEGREVRSTALGGLLALSGLAEEDITLFTGVGGDIEDTADGLRSLAGRVGRERLREGRGEVLASFLPGVTTTTTKLLTSQPNLGQGILNLGLLVWTRYVSLSLSGVTHEETGDVDYVKRAAELVEGVRAEPQATPTGPAPSNTSRRDLRVERSRNWMRETDRKLALLAGKMGGVLVTVGGGWRGRRGVVLWAHCLLGNCHRTLVSVAPVLLEVLLTLSHDGYSLVSRPALLSLELFSAQHSREGLKISHSLCLYSTKSLYLPRCVVATNVSFSLFVAIEASVCHTVYEILQASVPMASNTLPSLPTEGGELVSVLQERLYSLSSSLPRLMRQHDDTRKVSVMQLLAGYLKLLGPHAVTLTLSPPHLSHLTQALVQTLELETTPPHLTELQSLDSVGDNVVIVEGQSSGPRGNKKEVPQDSEDWWTISLHFKHFRHRRVEELVRDCCHLLGFFGSLRPLLDHLLERYYVATGDGGGRGSELLVVIGYVLMGAGGRGCVRGRDRPSHAGSREDLCGVVGEVVDLVTGEGWKRGGGGGGAGSSVLHQCLQLQVVAVCVHLLGGAVSGRLEGLVYQLLSMRGSPHPQVSLQALSTLSCLTSTTGARSLSRLISENADYLVNSVCLGLRSHTHSHESLQVLQAVMDHGSEEVLPLMRDSIDELLLSLDLQLAGNEGVWSVLRSLAAALHRWSPETVKKEGVETRGGGCHDDRRGCEDEDFSGYFKSLRRRREEEEVDDEGEGGTVDEGGSEPVLSPVERAAVDILERCPHYLPSSPSSSPSLPLTVLDCLHHCLHCLSHTHRALLPLVHKVWPSLLLRLSDPAHLVALKALELLWDLCEVCGDFIRRRVVKGVWPVIAQSLTRLAEGSRGSAAVYQYSVACKLQMKMLDTVAVLSVKLQVSSSDLETLAAACLPYLSRHQPQRLVNTCQSSLTALVNSDPDLLWLLLHQLVPTATTPPPHPSLLTYKFPKLSCSEEFADTVPPLLKMTREYQ</sequence>
<gene>
    <name evidence="4" type="ORF">GBAR_LOCUS31582</name>
</gene>
<dbReference type="EMBL" id="CASHTH010004488">
    <property type="protein sequence ID" value="CAI8058069.1"/>
    <property type="molecule type" value="Genomic_DNA"/>
</dbReference>
<accession>A0AA35U2A5</accession>
<dbReference type="Pfam" id="PF24176">
    <property type="entry name" value="TPR_TTI1_2nd"/>
    <property type="match status" value="1"/>
</dbReference>
<dbReference type="PANTHER" id="PTHR18460">
    <property type="entry name" value="TEL2 INTERACTING PROTEIN 1 TTI1 FAMILY MEMBER"/>
    <property type="match status" value="1"/>
</dbReference>
<feature type="region of interest" description="Disordered" evidence="1">
    <location>
        <begin position="299"/>
        <end position="323"/>
    </location>
</feature>
<proteinExistence type="predicted"/>
<dbReference type="GO" id="GO:0005737">
    <property type="term" value="C:cytoplasm"/>
    <property type="evidence" value="ECO:0007669"/>
    <property type="project" value="TreeGrafter"/>
</dbReference>
<evidence type="ECO:0000256" key="1">
    <source>
        <dbReference type="SAM" id="MobiDB-lite"/>
    </source>
</evidence>
<dbReference type="Proteomes" id="UP001174909">
    <property type="component" value="Unassembled WGS sequence"/>
</dbReference>
<dbReference type="Pfam" id="PF24181">
    <property type="entry name" value="TPR_TTI1_C"/>
    <property type="match status" value="1"/>
</dbReference>